<dbReference type="Proteomes" id="UP000235388">
    <property type="component" value="Unassembled WGS sequence"/>
</dbReference>
<accession>A0A2N5U6K9</accession>
<evidence type="ECO:0000256" key="1">
    <source>
        <dbReference type="SAM" id="MobiDB-lite"/>
    </source>
</evidence>
<name>A0A2N5U6K9_9BASI</name>
<evidence type="ECO:0000313" key="2">
    <source>
        <dbReference type="EMBL" id="PLW33360.1"/>
    </source>
</evidence>
<organism evidence="2 3">
    <name type="scientific">Puccinia coronata f. sp. avenae</name>
    <dbReference type="NCBI Taxonomy" id="200324"/>
    <lineage>
        <taxon>Eukaryota</taxon>
        <taxon>Fungi</taxon>
        <taxon>Dikarya</taxon>
        <taxon>Basidiomycota</taxon>
        <taxon>Pucciniomycotina</taxon>
        <taxon>Pucciniomycetes</taxon>
        <taxon>Pucciniales</taxon>
        <taxon>Pucciniaceae</taxon>
        <taxon>Puccinia</taxon>
    </lineage>
</organism>
<keyword evidence="3" id="KW-1185">Reference proteome</keyword>
<evidence type="ECO:0000313" key="3">
    <source>
        <dbReference type="Proteomes" id="UP000235388"/>
    </source>
</evidence>
<dbReference type="AlphaFoldDB" id="A0A2N5U6K9"/>
<gene>
    <name evidence="2" type="ORF">PCANC_23100</name>
</gene>
<feature type="region of interest" description="Disordered" evidence="1">
    <location>
        <begin position="78"/>
        <end position="100"/>
    </location>
</feature>
<proteinExistence type="predicted"/>
<protein>
    <submittedName>
        <fullName evidence="2">Uncharacterized protein</fullName>
    </submittedName>
</protein>
<comment type="caution">
    <text evidence="2">The sequence shown here is derived from an EMBL/GenBank/DDBJ whole genome shotgun (WGS) entry which is preliminary data.</text>
</comment>
<sequence length="132" mass="14490">MVAKTNQTVKADSSSRWKHWPCMLRPTALAAESIAAGTIGLSFRDRWLQELEPSVSVAETNSFSCSEHRPHVLRPTAPAEAKDCRQLQEPRPTAPAAGPLVWAPAANGPSYWGQWSHLLRPKFSSAKTNIST</sequence>
<reference evidence="2 3" key="1">
    <citation type="submission" date="2017-11" db="EMBL/GenBank/DDBJ databases">
        <title>De novo assembly and phasing of dikaryotic genomes from two isolates of Puccinia coronata f. sp. avenae, the causal agent of oat crown rust.</title>
        <authorList>
            <person name="Miller M.E."/>
            <person name="Zhang Y."/>
            <person name="Omidvar V."/>
            <person name="Sperschneider J."/>
            <person name="Schwessinger B."/>
            <person name="Raley C."/>
            <person name="Palmer J.M."/>
            <person name="Garnica D."/>
            <person name="Upadhyaya N."/>
            <person name="Rathjen J."/>
            <person name="Taylor J.M."/>
            <person name="Park R.F."/>
            <person name="Dodds P.N."/>
            <person name="Hirsch C.D."/>
            <person name="Kianian S.F."/>
            <person name="Figueroa M."/>
        </authorList>
    </citation>
    <scope>NUCLEOTIDE SEQUENCE [LARGE SCALE GENOMIC DNA]</scope>
    <source>
        <strain evidence="2">12NC29</strain>
    </source>
</reference>
<dbReference type="EMBL" id="PGCJ01000301">
    <property type="protein sequence ID" value="PLW33360.1"/>
    <property type="molecule type" value="Genomic_DNA"/>
</dbReference>